<dbReference type="AlphaFoldDB" id="A0A4Q1K2T1"/>
<dbReference type="InterPro" id="IPR026341">
    <property type="entry name" value="T9SS_type_B"/>
</dbReference>
<dbReference type="Pfam" id="PF13585">
    <property type="entry name" value="CHU_C"/>
    <property type="match status" value="1"/>
</dbReference>
<gene>
    <name evidence="1" type="ORF">EQG63_12105</name>
</gene>
<proteinExistence type="predicted"/>
<dbReference type="RefSeq" id="WP_164974513.1">
    <property type="nucleotide sequence ID" value="NZ_SBKO01000008.1"/>
</dbReference>
<accession>A0A4Q1K2T1</accession>
<dbReference type="NCBIfam" id="TIGR04131">
    <property type="entry name" value="Bac_Flav_CTERM"/>
    <property type="match status" value="1"/>
</dbReference>
<dbReference type="EMBL" id="SBKO01000008">
    <property type="protein sequence ID" value="RXR15962.1"/>
    <property type="molecule type" value="Genomic_DNA"/>
</dbReference>
<sequence length="536" mass="55938">ADGISTISNYNATYTYNFLPPGPTVGTTGIISGMTVGASYTVNASLGTCNSPTTLPFFNAPMAVAPVAPTINSIPATCSSDEISTIANYNAAYAYTFTPPGPTVGAGGLINGMTAGTSYTVVANNGCDSPSSLSFNNQVMLVTPVTPTISPTPATCTADGISTISNYNATYTYNFLPPGPTVGTTGIISGMTVGASYTVNASLGTCNSPTTLPFFNAPMFPTPTLVVTNPAAVCFPSTVDITGTAVFTGSPAGGTPTFWTNASATTSLPNAAAITTSGTYYIKYELNGCSDIQPVVVTINKTPAPIVNPVSYCLNDMATSLTATGSNLLWYTTSTGGTGSSTAPTPLTTSVGSTTYYVSQTLNGCESDRAAIVVTVSQPPVSAVIQPLPYFSDINTITVTVDPPGVYEYSLDGGPFQNSNVFYNVPSGTHNVVVKNSCATLPPTPTTIVNYPKYFTPNADGIHDNWNIPFLSSQSDSKIEIFDRFGKLITVIQPSGNGWDGTYSNQQLPSTDYWFVVYYKEDGVSKTHKAHFAMKR</sequence>
<comment type="caution">
    <text evidence="1">The sequence shown here is derived from an EMBL/GenBank/DDBJ whole genome shotgun (WGS) entry which is preliminary data.</text>
</comment>
<organism evidence="1 2">
    <name type="scientific">Flavobacterium amnicola</name>
    <dbReference type="NCBI Taxonomy" id="2506422"/>
    <lineage>
        <taxon>Bacteria</taxon>
        <taxon>Pseudomonadati</taxon>
        <taxon>Bacteroidota</taxon>
        <taxon>Flavobacteriia</taxon>
        <taxon>Flavobacteriales</taxon>
        <taxon>Flavobacteriaceae</taxon>
        <taxon>Flavobacterium</taxon>
    </lineage>
</organism>
<protein>
    <submittedName>
        <fullName evidence="1">T9SS type B sorting domain-containing protein</fullName>
    </submittedName>
</protein>
<evidence type="ECO:0000313" key="2">
    <source>
        <dbReference type="Proteomes" id="UP000290283"/>
    </source>
</evidence>
<reference evidence="2" key="1">
    <citation type="submission" date="2019-01" db="EMBL/GenBank/DDBJ databases">
        <title>Cytophagaceae bacterium strain CAR-16.</title>
        <authorList>
            <person name="Chen W.-M."/>
        </authorList>
    </citation>
    <scope>NUCLEOTIDE SEQUENCE [LARGE SCALE GENOMIC DNA]</scope>
    <source>
        <strain evidence="2">LLJ-11</strain>
    </source>
</reference>
<keyword evidence="2" id="KW-1185">Reference proteome</keyword>
<name>A0A4Q1K2T1_9FLAO</name>
<feature type="non-terminal residue" evidence="1">
    <location>
        <position position="1"/>
    </location>
</feature>
<dbReference type="Proteomes" id="UP000290283">
    <property type="component" value="Unassembled WGS sequence"/>
</dbReference>
<evidence type="ECO:0000313" key="1">
    <source>
        <dbReference type="EMBL" id="RXR15962.1"/>
    </source>
</evidence>